<dbReference type="NCBIfam" id="TIGR00538">
    <property type="entry name" value="hemN"/>
    <property type="match status" value="1"/>
</dbReference>
<keyword evidence="7 15" id="KW-0949">S-adenosyl-L-methionine</keyword>
<evidence type="ECO:0000256" key="8">
    <source>
        <dbReference type="ARBA" id="ARBA00022723"/>
    </source>
</evidence>
<evidence type="ECO:0000256" key="14">
    <source>
        <dbReference type="ARBA" id="ARBA00048321"/>
    </source>
</evidence>
<feature type="binding site" evidence="17">
    <location>
        <position position="64"/>
    </location>
    <ligand>
        <name>[4Fe-4S] cluster</name>
        <dbReference type="ChEBI" id="CHEBI:49883"/>
        <note>4Fe-4S-S-AdoMet</note>
    </ligand>
</feature>
<evidence type="ECO:0000256" key="4">
    <source>
        <dbReference type="ARBA" id="ARBA00011245"/>
    </source>
</evidence>
<dbReference type="GO" id="GO:0051989">
    <property type="term" value="F:coproporphyrinogen dehydrogenase activity"/>
    <property type="evidence" value="ECO:0007669"/>
    <property type="project" value="UniProtKB-EC"/>
</dbReference>
<evidence type="ECO:0000256" key="5">
    <source>
        <dbReference type="ARBA" id="ARBA00022485"/>
    </source>
</evidence>
<dbReference type="InterPro" id="IPR058240">
    <property type="entry name" value="rSAM_sf"/>
</dbReference>
<evidence type="ECO:0000256" key="16">
    <source>
        <dbReference type="PIRSR" id="PIRSR000167-1"/>
    </source>
</evidence>
<feature type="domain" description="Radical SAM core" evidence="18">
    <location>
        <begin position="49"/>
        <end position="292"/>
    </location>
</feature>
<protein>
    <recommendedName>
        <fullName evidence="15">Coproporphyrinogen-III oxidase</fullName>
        <ecNumber evidence="15">1.3.98.3</ecNumber>
    </recommendedName>
</protein>
<name>A0A1H9HS83_9GAMM</name>
<feature type="binding site" evidence="16">
    <location>
        <position position="181"/>
    </location>
    <ligand>
        <name>S-adenosyl-L-methionine</name>
        <dbReference type="ChEBI" id="CHEBI:59789"/>
        <label>2</label>
    </ligand>
</feature>
<dbReference type="InterPro" id="IPR007197">
    <property type="entry name" value="rSAM"/>
</dbReference>
<evidence type="ECO:0000256" key="7">
    <source>
        <dbReference type="ARBA" id="ARBA00022691"/>
    </source>
</evidence>
<dbReference type="AlphaFoldDB" id="A0A1H9HS83"/>
<evidence type="ECO:0000256" key="3">
    <source>
        <dbReference type="ARBA" id="ARBA00005493"/>
    </source>
</evidence>
<feature type="binding site" evidence="16">
    <location>
        <begin position="70"/>
        <end position="72"/>
    </location>
    <ligand>
        <name>S-adenosyl-L-methionine</name>
        <dbReference type="ChEBI" id="CHEBI:59789"/>
        <label>2</label>
    </ligand>
</feature>
<dbReference type="PANTHER" id="PTHR13932:SF6">
    <property type="entry name" value="OXYGEN-INDEPENDENT COPROPORPHYRINOGEN III OXIDASE"/>
    <property type="match status" value="1"/>
</dbReference>
<proteinExistence type="inferred from homology"/>
<dbReference type="SFLD" id="SFLDG01065">
    <property type="entry name" value="anaerobic_coproporphyrinogen-I"/>
    <property type="match status" value="1"/>
</dbReference>
<dbReference type="InterPro" id="IPR034505">
    <property type="entry name" value="Coproporphyrinogen-III_oxidase"/>
</dbReference>
<dbReference type="Proteomes" id="UP000199233">
    <property type="component" value="Unassembled WGS sequence"/>
</dbReference>
<feature type="binding site" evidence="16">
    <location>
        <position position="58"/>
    </location>
    <ligand>
        <name>S-adenosyl-L-methionine</name>
        <dbReference type="ChEBI" id="CHEBI:59789"/>
        <label>1</label>
    </ligand>
</feature>
<evidence type="ECO:0000256" key="15">
    <source>
        <dbReference type="PIRNR" id="PIRNR000167"/>
    </source>
</evidence>
<dbReference type="GO" id="GO:0046872">
    <property type="term" value="F:metal ion binding"/>
    <property type="evidence" value="ECO:0007669"/>
    <property type="project" value="UniProtKB-KW"/>
</dbReference>
<dbReference type="InterPro" id="IPR004558">
    <property type="entry name" value="Coprogen_oxidase_HemN"/>
</dbReference>
<dbReference type="GO" id="GO:0005737">
    <property type="term" value="C:cytoplasm"/>
    <property type="evidence" value="ECO:0007669"/>
    <property type="project" value="UniProtKB-SubCell"/>
</dbReference>
<comment type="similarity">
    <text evidence="3 15">Belongs to the anaerobic coproporphyrinogen-III oxidase family.</text>
</comment>
<keyword evidence="9 15" id="KW-0560">Oxidoreductase</keyword>
<evidence type="ECO:0000256" key="6">
    <source>
        <dbReference type="ARBA" id="ARBA00022490"/>
    </source>
</evidence>
<accession>A0A1H9HS83</accession>
<keyword evidence="11 15" id="KW-0411">Iron-sulfur</keyword>
<sequence>MTMMTKDIIFDTELIQRYGGSVPRYTSYPTALQFEGFGEADLRAAVQRLQPQTAPSLYLHVPFCAEPCFYCACTRVISRQSERIAQYAEHLLREIAQWGALWGARHADGASCQQLHFGGGTPTSFTDEQLAALMQALDRHFGLNREAAREYSIEIDPRTVNTARLQALADIGLNRVSFGVQDFEPTVQEAINRHQPAEVTRQAMDGARRAGFASVAVDLIYGLPRQNQESFARTLQQVIALAPDRVAIYAYAHMPKQFAAQKQIALADLPSPAQRLELLRQSVDTLCAAGYQYIGMDHFAQPDDDLARAARAGTLQRNFQGYSTHAGRDLIGMGMSAISRIGDVYAQNAKTLKDYEARIDAGHLAVDRGLHLSADDQLRREVIENIMCQGRLRYEAVGSAHGVDFSRYFADCEPALQALREDGLIQLDAQGLQVTPRGRPLVRNIARVFDRYSVPGSGRHSAAI</sequence>
<dbReference type="GO" id="GO:0004109">
    <property type="term" value="F:coproporphyrinogen oxidase activity"/>
    <property type="evidence" value="ECO:0007669"/>
    <property type="project" value="InterPro"/>
</dbReference>
<evidence type="ECO:0000256" key="2">
    <source>
        <dbReference type="ARBA" id="ARBA00004785"/>
    </source>
</evidence>
<feature type="binding site" evidence="16">
    <location>
        <position position="252"/>
    </location>
    <ligand>
        <name>S-adenosyl-L-methionine</name>
        <dbReference type="ChEBI" id="CHEBI:59789"/>
        <label>2</label>
    </ligand>
</feature>
<dbReference type="STRING" id="489703.SAMN04488038_1097"/>
<evidence type="ECO:0000256" key="11">
    <source>
        <dbReference type="ARBA" id="ARBA00023014"/>
    </source>
</evidence>
<keyword evidence="8 15" id="KW-0479">Metal-binding</keyword>
<comment type="catalytic activity">
    <reaction evidence="14 15">
        <text>coproporphyrinogen III + 2 S-adenosyl-L-methionine = protoporphyrinogen IX + 2 5'-deoxyadenosine + 2 L-methionine + 2 CO2</text>
        <dbReference type="Rhea" id="RHEA:15425"/>
        <dbReference type="ChEBI" id="CHEBI:16526"/>
        <dbReference type="ChEBI" id="CHEBI:17319"/>
        <dbReference type="ChEBI" id="CHEBI:57307"/>
        <dbReference type="ChEBI" id="CHEBI:57309"/>
        <dbReference type="ChEBI" id="CHEBI:57844"/>
        <dbReference type="ChEBI" id="CHEBI:59789"/>
        <dbReference type="EC" id="1.3.98.3"/>
    </reaction>
</comment>
<evidence type="ECO:0000313" key="19">
    <source>
        <dbReference type="EMBL" id="SEQ65183.1"/>
    </source>
</evidence>
<dbReference type="InterPro" id="IPR010723">
    <property type="entry name" value="HemN_C"/>
</dbReference>
<dbReference type="InterPro" id="IPR023404">
    <property type="entry name" value="rSAM_horseshoe"/>
</dbReference>
<dbReference type="GO" id="GO:0006782">
    <property type="term" value="P:protoporphyrinogen IX biosynthetic process"/>
    <property type="evidence" value="ECO:0007669"/>
    <property type="project" value="UniProtKB-UniPathway"/>
</dbReference>
<dbReference type="PROSITE" id="PS51918">
    <property type="entry name" value="RADICAL_SAM"/>
    <property type="match status" value="1"/>
</dbReference>
<dbReference type="Pfam" id="PF06969">
    <property type="entry name" value="HemN_C"/>
    <property type="match status" value="1"/>
</dbReference>
<dbReference type="SMART" id="SM00729">
    <property type="entry name" value="Elp3"/>
    <property type="match status" value="1"/>
</dbReference>
<keyword evidence="5 15" id="KW-0004">4Fe-4S</keyword>
<dbReference type="EC" id="1.3.98.3" evidence="15"/>
<feature type="binding site" evidence="16">
    <location>
        <position position="154"/>
    </location>
    <ligand>
        <name>S-adenosyl-L-methionine</name>
        <dbReference type="ChEBI" id="CHEBI:59789"/>
        <label>1</label>
    </ligand>
</feature>
<dbReference type="Gene3D" id="1.10.10.920">
    <property type="match status" value="1"/>
</dbReference>
<evidence type="ECO:0000256" key="13">
    <source>
        <dbReference type="ARBA" id="ARBA00024295"/>
    </source>
</evidence>
<dbReference type="InterPro" id="IPR006638">
    <property type="entry name" value="Elp3/MiaA/NifB-like_rSAM"/>
</dbReference>
<keyword evidence="10 15" id="KW-0408">Iron</keyword>
<comment type="pathway">
    <text evidence="2 15">Porphyrin-containing compound metabolism; protoporphyrin-IX biosynthesis; protoporphyrinogen-IX from coproporphyrinogen-III (AdoMet route): step 1/1.</text>
</comment>
<comment type="cofactor">
    <cofactor evidence="15 17">
        <name>[4Fe-4S] cluster</name>
        <dbReference type="ChEBI" id="CHEBI:49883"/>
    </cofactor>
    <text evidence="15 17">Binds 1 [4Fe-4S] cluster. The cluster is coordinated with 3 cysteines and an exchangeable S-adenosyl-L-methionine.</text>
</comment>
<keyword evidence="20" id="KW-1185">Reference proteome</keyword>
<dbReference type="PANTHER" id="PTHR13932">
    <property type="entry name" value="COPROPORPHYRINIGEN III OXIDASE"/>
    <property type="match status" value="1"/>
</dbReference>
<feature type="binding site" evidence="16">
    <location>
        <position position="193"/>
    </location>
    <ligand>
        <name>S-adenosyl-L-methionine</name>
        <dbReference type="ChEBI" id="CHEBI:59789"/>
        <label>2</label>
    </ligand>
</feature>
<reference evidence="19 20" key="1">
    <citation type="submission" date="2016-10" db="EMBL/GenBank/DDBJ databases">
        <authorList>
            <person name="de Groot N.N."/>
        </authorList>
    </citation>
    <scope>NUCLEOTIDE SEQUENCE [LARGE SCALE GENOMIC DNA]</scope>
    <source>
        <strain evidence="19 20">DSM 25927</strain>
    </source>
</reference>
<feature type="binding site" evidence="16">
    <location>
        <position position="218"/>
    </location>
    <ligand>
        <name>S-adenosyl-L-methionine</name>
        <dbReference type="ChEBI" id="CHEBI:59789"/>
        <label>2</label>
    </ligand>
</feature>
<dbReference type="Gene3D" id="3.80.30.20">
    <property type="entry name" value="tm_1862 like domain"/>
    <property type="match status" value="1"/>
</dbReference>
<evidence type="ECO:0000256" key="12">
    <source>
        <dbReference type="ARBA" id="ARBA00023244"/>
    </source>
</evidence>
<evidence type="ECO:0000256" key="9">
    <source>
        <dbReference type="ARBA" id="ARBA00023002"/>
    </source>
</evidence>
<dbReference type="Pfam" id="PF04055">
    <property type="entry name" value="Radical_SAM"/>
    <property type="match status" value="1"/>
</dbReference>
<comment type="function">
    <text evidence="13">Involved in the heme biosynthesis. Catalyzes the anaerobic oxidative decarboxylation of propionate groups of rings A and B of coproporphyrinogen III to yield the vinyl groups in protoporphyrinogen IX.</text>
</comment>
<dbReference type="EMBL" id="FOFS01000009">
    <property type="protein sequence ID" value="SEQ65183.1"/>
    <property type="molecule type" value="Genomic_DNA"/>
</dbReference>
<dbReference type="PIRSF" id="PIRSF000167">
    <property type="entry name" value="HemN"/>
    <property type="match status" value="1"/>
</dbReference>
<comment type="subcellular location">
    <subcellularLocation>
        <location evidence="1 15">Cytoplasm</location>
    </subcellularLocation>
</comment>
<feature type="binding site" evidence="16">
    <location>
        <position position="119"/>
    </location>
    <ligand>
        <name>S-adenosyl-L-methionine</name>
        <dbReference type="ChEBI" id="CHEBI:59789"/>
        <label>1</label>
    </ligand>
</feature>
<keyword evidence="12 15" id="KW-0627">Porphyrin biosynthesis</keyword>
<feature type="binding site" evidence="16">
    <location>
        <begin position="120"/>
        <end position="121"/>
    </location>
    <ligand>
        <name>S-adenosyl-L-methionine</name>
        <dbReference type="ChEBI" id="CHEBI:59789"/>
        <label>2</label>
    </ligand>
</feature>
<evidence type="ECO:0000259" key="18">
    <source>
        <dbReference type="PROSITE" id="PS51918"/>
    </source>
</evidence>
<evidence type="ECO:0000256" key="10">
    <source>
        <dbReference type="ARBA" id="ARBA00023004"/>
    </source>
</evidence>
<dbReference type="UniPathway" id="UPA00251">
    <property type="reaction ID" value="UER00323"/>
</dbReference>
<feature type="binding site" evidence="17">
    <location>
        <position position="71"/>
    </location>
    <ligand>
        <name>[4Fe-4S] cluster</name>
        <dbReference type="ChEBI" id="CHEBI:49883"/>
        <note>4Fe-4S-S-AdoMet</note>
    </ligand>
</feature>
<dbReference type="GO" id="GO:0051539">
    <property type="term" value="F:4 iron, 4 sulfur cluster binding"/>
    <property type="evidence" value="ECO:0007669"/>
    <property type="project" value="UniProtKB-KW"/>
</dbReference>
<comment type="subunit">
    <text evidence="4">Monomer.</text>
</comment>
<dbReference type="CDD" id="cd01335">
    <property type="entry name" value="Radical_SAM"/>
    <property type="match status" value="1"/>
</dbReference>
<organism evidence="19 20">
    <name type="scientific">Solimonas aquatica</name>
    <dbReference type="NCBI Taxonomy" id="489703"/>
    <lineage>
        <taxon>Bacteria</taxon>
        <taxon>Pseudomonadati</taxon>
        <taxon>Pseudomonadota</taxon>
        <taxon>Gammaproteobacteria</taxon>
        <taxon>Nevskiales</taxon>
        <taxon>Nevskiaceae</taxon>
        <taxon>Solimonas</taxon>
    </lineage>
</organism>
<feature type="binding site" evidence="16">
    <location>
        <position position="338"/>
    </location>
    <ligand>
        <name>S-adenosyl-L-methionine</name>
        <dbReference type="ChEBI" id="CHEBI:59789"/>
        <label>1</label>
    </ligand>
</feature>
<gene>
    <name evidence="19" type="ORF">SAMN04488038_1097</name>
</gene>
<evidence type="ECO:0000256" key="1">
    <source>
        <dbReference type="ARBA" id="ARBA00004496"/>
    </source>
</evidence>
<dbReference type="SUPFAM" id="SSF102114">
    <property type="entry name" value="Radical SAM enzymes"/>
    <property type="match status" value="1"/>
</dbReference>
<dbReference type="SFLD" id="SFLDS00029">
    <property type="entry name" value="Radical_SAM"/>
    <property type="match status" value="1"/>
</dbReference>
<evidence type="ECO:0000256" key="17">
    <source>
        <dbReference type="PIRSR" id="PIRSR000167-2"/>
    </source>
</evidence>
<feature type="binding site" evidence="17">
    <location>
        <position position="68"/>
    </location>
    <ligand>
        <name>[4Fe-4S] cluster</name>
        <dbReference type="ChEBI" id="CHEBI:49883"/>
        <note>4Fe-4S-S-AdoMet</note>
    </ligand>
</feature>
<keyword evidence="6 15" id="KW-0963">Cytoplasm</keyword>
<dbReference type="FunFam" id="1.10.10.920:FF:000001">
    <property type="entry name" value="Coproporphyrinogen-III oxidase"/>
    <property type="match status" value="1"/>
</dbReference>
<evidence type="ECO:0000313" key="20">
    <source>
        <dbReference type="Proteomes" id="UP000199233"/>
    </source>
</evidence>